<evidence type="ECO:0008006" key="3">
    <source>
        <dbReference type="Google" id="ProtNLM"/>
    </source>
</evidence>
<evidence type="ECO:0000313" key="2">
    <source>
        <dbReference type="Proteomes" id="UP000323824"/>
    </source>
</evidence>
<reference evidence="1 2" key="2">
    <citation type="submission" date="2019-09" db="EMBL/GenBank/DDBJ databases">
        <title>Complete Genome Sequence and Methylome Analysis of free living Spirochaetas.</title>
        <authorList>
            <person name="Leshcheva N."/>
            <person name="Mikheeva N."/>
        </authorList>
    </citation>
    <scope>NUCLEOTIDE SEQUENCE [LARGE SCALE GENOMIC DNA]</scope>
    <source>
        <strain evidence="1 2">P</strain>
    </source>
</reference>
<dbReference type="KEGG" id="sper:EW093_16480"/>
<dbReference type="EMBL" id="CP035807">
    <property type="protein sequence ID" value="QEN06215.1"/>
    <property type="molecule type" value="Genomic_DNA"/>
</dbReference>
<gene>
    <name evidence="1" type="ORF">EW093_16480</name>
</gene>
<name>A0A5C1QDR5_9SPIO</name>
<keyword evidence="2" id="KW-1185">Reference proteome</keyword>
<evidence type="ECO:0000313" key="1">
    <source>
        <dbReference type="EMBL" id="QEN06215.1"/>
    </source>
</evidence>
<organism evidence="1 2">
    <name type="scientific">Thiospirochaeta perfilievii</name>
    <dbReference type="NCBI Taxonomy" id="252967"/>
    <lineage>
        <taxon>Bacteria</taxon>
        <taxon>Pseudomonadati</taxon>
        <taxon>Spirochaetota</taxon>
        <taxon>Spirochaetia</taxon>
        <taxon>Spirochaetales</taxon>
        <taxon>Spirochaetaceae</taxon>
        <taxon>Thiospirochaeta</taxon>
    </lineage>
</organism>
<reference evidence="1 2" key="1">
    <citation type="submission" date="2019-02" db="EMBL/GenBank/DDBJ databases">
        <authorList>
            <person name="Fomenkov A."/>
            <person name="Dubinina G."/>
            <person name="Grabovich M."/>
            <person name="Vincze T."/>
            <person name="Roberts R.J."/>
        </authorList>
    </citation>
    <scope>NUCLEOTIDE SEQUENCE [LARGE SCALE GENOMIC DNA]</scope>
    <source>
        <strain evidence="1 2">P</strain>
    </source>
</reference>
<accession>A0A5C1QDR5</accession>
<dbReference type="AlphaFoldDB" id="A0A5C1QDR5"/>
<protein>
    <recommendedName>
        <fullName evidence="3">DUF5050 domain-containing protein</fullName>
    </recommendedName>
</protein>
<dbReference type="Proteomes" id="UP000323824">
    <property type="component" value="Chromosome"/>
</dbReference>
<sequence>MKILLILLLIALDIFPQKIVKDTKNYKLNDIFFDIDSDGFLHIPSMDSKTISIIKSSKIIKTITLSEKLLPKNNYFEVKKSEYLIYNNYVLYLFNRSGSLMAQRNFPIGCIPKFIYSDNDFIYLELPEIYNKDKKTVVLDSKRLLDIGRLGDKENYPMFILKEKILPINYNFFNKGIDAYYIGNSGDYLYWIDRLGNRIVKSKTSQSYTTIELEDNMGFKYYRLKENILYYMTNSDETLIINRVFLD</sequence>
<dbReference type="RefSeq" id="WP_149569448.1">
    <property type="nucleotide sequence ID" value="NZ_CP035807.1"/>
</dbReference>
<proteinExistence type="predicted"/>